<keyword evidence="3" id="KW-1185">Reference proteome</keyword>
<reference evidence="2 3" key="1">
    <citation type="submission" date="2020-04" db="EMBL/GenBank/DDBJ databases">
        <title>Perkinsus olseni comparative genomics.</title>
        <authorList>
            <person name="Bogema D.R."/>
        </authorList>
    </citation>
    <scope>NUCLEOTIDE SEQUENCE [LARGE SCALE GENOMIC DNA]</scope>
    <source>
        <strain evidence="2 3">ATCC PRA-207</strain>
    </source>
</reference>
<comment type="caution">
    <text evidence="2">The sequence shown here is derived from an EMBL/GenBank/DDBJ whole genome shotgun (WGS) entry which is preliminary data.</text>
</comment>
<gene>
    <name evidence="2" type="ORF">FOZ63_022854</name>
</gene>
<dbReference type="EMBL" id="JABANO010019199">
    <property type="protein sequence ID" value="KAF4730577.1"/>
    <property type="molecule type" value="Genomic_DNA"/>
</dbReference>
<accession>A0A7J6SCM7</accession>
<feature type="non-terminal residue" evidence="2">
    <location>
        <position position="109"/>
    </location>
</feature>
<feature type="region of interest" description="Disordered" evidence="1">
    <location>
        <begin position="85"/>
        <end position="109"/>
    </location>
</feature>
<protein>
    <submittedName>
        <fullName evidence="2">Uncharacterized protein</fullName>
    </submittedName>
</protein>
<dbReference type="AlphaFoldDB" id="A0A7J6SCM7"/>
<dbReference type="Proteomes" id="UP000553632">
    <property type="component" value="Unassembled WGS sequence"/>
</dbReference>
<evidence type="ECO:0000313" key="3">
    <source>
        <dbReference type="Proteomes" id="UP000553632"/>
    </source>
</evidence>
<sequence>KVTEAVKSTTAIQKEEKGTGFVTTDTFPSSATGVKEISIPLEAAVGDAELGLDDLYGLTAVDDVWGDAAIQQNGDSLGEETVVLPSKEGDDRRCDPSSIPSLFGKKDAG</sequence>
<name>A0A7J6SCM7_PEROL</name>
<proteinExistence type="predicted"/>
<organism evidence="2 3">
    <name type="scientific">Perkinsus olseni</name>
    <name type="common">Perkinsus atlanticus</name>
    <dbReference type="NCBI Taxonomy" id="32597"/>
    <lineage>
        <taxon>Eukaryota</taxon>
        <taxon>Sar</taxon>
        <taxon>Alveolata</taxon>
        <taxon>Perkinsozoa</taxon>
        <taxon>Perkinsea</taxon>
        <taxon>Perkinsida</taxon>
        <taxon>Perkinsidae</taxon>
        <taxon>Perkinsus</taxon>
    </lineage>
</organism>
<evidence type="ECO:0000313" key="2">
    <source>
        <dbReference type="EMBL" id="KAF4730577.1"/>
    </source>
</evidence>
<evidence type="ECO:0000256" key="1">
    <source>
        <dbReference type="SAM" id="MobiDB-lite"/>
    </source>
</evidence>